<sequence>MIITLFKIILIIFTLYCVLPFLLTRIFNFLVVKKNPKAENEITLTFDDGPDPIYTPLLLDLLKKYKIKATFFIVGAKAKKYPDIIKRMSNEGHLIGIHNYDHTFNWFNSPLRSKNEIDKTAKLINEITGESPNYYRPPWGILNLYHLIFPSKYKIILWSVMVGDWKLKGGSQRIKSELKTNIKNGSIIVLHDSGETFGADQDAPGQMIKALENLLDENVLKDFEFVRLDYFLQK</sequence>
<feature type="domain" description="NodB homology" evidence="2">
    <location>
        <begin position="40"/>
        <end position="226"/>
    </location>
</feature>
<evidence type="ECO:0000256" key="1">
    <source>
        <dbReference type="SAM" id="Phobius"/>
    </source>
</evidence>
<dbReference type="SUPFAM" id="SSF88713">
    <property type="entry name" value="Glycoside hydrolase/deacetylase"/>
    <property type="match status" value="1"/>
</dbReference>
<dbReference type="Gene3D" id="3.20.20.370">
    <property type="entry name" value="Glycoside hydrolase/deacetylase"/>
    <property type="match status" value="1"/>
</dbReference>
<dbReference type="CDD" id="cd10959">
    <property type="entry name" value="CE4_NodB_like_3"/>
    <property type="match status" value="1"/>
</dbReference>
<dbReference type="GO" id="GO:0016810">
    <property type="term" value="F:hydrolase activity, acting on carbon-nitrogen (but not peptide) bonds"/>
    <property type="evidence" value="ECO:0007669"/>
    <property type="project" value="InterPro"/>
</dbReference>
<accession>A0A940NMN5</accession>
<comment type="caution">
    <text evidence="3">The sequence shown here is derived from an EMBL/GenBank/DDBJ whole genome shotgun (WGS) entry which is preliminary data.</text>
</comment>
<dbReference type="Pfam" id="PF01522">
    <property type="entry name" value="Polysacc_deac_1"/>
    <property type="match status" value="1"/>
</dbReference>
<dbReference type="PANTHER" id="PTHR10587">
    <property type="entry name" value="GLYCOSYL TRANSFERASE-RELATED"/>
    <property type="match status" value="1"/>
</dbReference>
<dbReference type="InterPro" id="IPR050248">
    <property type="entry name" value="Polysacc_deacetylase_ArnD"/>
</dbReference>
<dbReference type="InterPro" id="IPR011330">
    <property type="entry name" value="Glyco_hydro/deAcase_b/a-brl"/>
</dbReference>
<dbReference type="AlphaFoldDB" id="A0A940NMN5"/>
<dbReference type="Proteomes" id="UP000682134">
    <property type="component" value="Unassembled WGS sequence"/>
</dbReference>
<keyword evidence="4" id="KW-1185">Reference proteome</keyword>
<organism evidence="3 4">
    <name type="scientific">Gottfriedia endophytica</name>
    <dbReference type="NCBI Taxonomy" id="2820819"/>
    <lineage>
        <taxon>Bacteria</taxon>
        <taxon>Bacillati</taxon>
        <taxon>Bacillota</taxon>
        <taxon>Bacilli</taxon>
        <taxon>Bacillales</taxon>
        <taxon>Bacillaceae</taxon>
        <taxon>Gottfriedia</taxon>
    </lineage>
</organism>
<evidence type="ECO:0000313" key="4">
    <source>
        <dbReference type="Proteomes" id="UP000682134"/>
    </source>
</evidence>
<keyword evidence="1" id="KW-0472">Membrane</keyword>
<reference evidence="3" key="1">
    <citation type="submission" date="2021-04" db="EMBL/GenBank/DDBJ databases">
        <title>Genome seq and assembly of Bacillus sp.</title>
        <authorList>
            <person name="Chhetri G."/>
        </authorList>
    </citation>
    <scope>NUCLEOTIDE SEQUENCE</scope>
    <source>
        <strain evidence="3">RG28</strain>
    </source>
</reference>
<keyword evidence="1" id="KW-1133">Transmembrane helix</keyword>
<gene>
    <name evidence="3" type="ORF">J5Y03_04015</name>
</gene>
<proteinExistence type="predicted"/>
<feature type="transmembrane region" description="Helical" evidence="1">
    <location>
        <begin position="6"/>
        <end position="27"/>
    </location>
</feature>
<keyword evidence="1" id="KW-0812">Transmembrane</keyword>
<dbReference type="InterPro" id="IPR002509">
    <property type="entry name" value="NODB_dom"/>
</dbReference>
<dbReference type="GO" id="GO:0005975">
    <property type="term" value="P:carbohydrate metabolic process"/>
    <property type="evidence" value="ECO:0007669"/>
    <property type="project" value="InterPro"/>
</dbReference>
<name>A0A940NMN5_9BACI</name>
<protein>
    <submittedName>
        <fullName evidence="3">Polysaccharide deacetylase family protein</fullName>
    </submittedName>
</protein>
<dbReference type="EMBL" id="JAGIYQ010000002">
    <property type="protein sequence ID" value="MBP0724350.1"/>
    <property type="molecule type" value="Genomic_DNA"/>
</dbReference>
<evidence type="ECO:0000313" key="3">
    <source>
        <dbReference type="EMBL" id="MBP0724350.1"/>
    </source>
</evidence>
<dbReference type="PROSITE" id="PS51677">
    <property type="entry name" value="NODB"/>
    <property type="match status" value="1"/>
</dbReference>
<evidence type="ECO:0000259" key="2">
    <source>
        <dbReference type="PROSITE" id="PS51677"/>
    </source>
</evidence>